<dbReference type="eggNOG" id="COG1028">
    <property type="taxonomic scope" value="Bacteria"/>
</dbReference>
<dbReference type="AlphaFoldDB" id="D2R3Q1"/>
<comment type="similarity">
    <text evidence="1 2">Belongs to the short-chain dehydrogenases/reductases (SDR) family.</text>
</comment>
<dbReference type="Gene3D" id="3.40.50.720">
    <property type="entry name" value="NAD(P)-binding Rossmann-like Domain"/>
    <property type="match status" value="1"/>
</dbReference>
<evidence type="ECO:0000256" key="2">
    <source>
        <dbReference type="RuleBase" id="RU000363"/>
    </source>
</evidence>
<keyword evidence="5" id="KW-1185">Reference proteome</keyword>
<dbReference type="PRINTS" id="PR00080">
    <property type="entry name" value="SDRFAMILY"/>
</dbReference>
<protein>
    <submittedName>
        <fullName evidence="4">Short-chain dehydrogenase/reductase SDR</fullName>
    </submittedName>
</protein>
<proteinExistence type="inferred from homology"/>
<dbReference type="InterPro" id="IPR050259">
    <property type="entry name" value="SDR"/>
</dbReference>
<sequence length="257" mass="27189">MTVSDLFSLKGKTALVTGGSKGIGLAVARGFAEAGAKVAIASRKVADLEKAKATIGEGLDTQVEYFVTDMNDRDQVGKLAADVLAKFGRCDVLFNNAGNNKPQNLVDTTMEVWDEILELNFTSCMLLSKHLVPGMIERKWGRIIYTSSVMALASNPGRGLYSATKAALVGMSRAQALELGPHGITVNCLAPGPIATDLPMSLLSDEQKKAFASRTALLRWGQVVDMVGPVLMLATDAGAYITGTVISADGGMLCRTF</sequence>
<dbReference type="GO" id="GO:0032787">
    <property type="term" value="P:monocarboxylic acid metabolic process"/>
    <property type="evidence" value="ECO:0007669"/>
    <property type="project" value="UniProtKB-ARBA"/>
</dbReference>
<dbReference type="SMART" id="SM00822">
    <property type="entry name" value="PKS_KR"/>
    <property type="match status" value="1"/>
</dbReference>
<evidence type="ECO:0000256" key="1">
    <source>
        <dbReference type="ARBA" id="ARBA00006484"/>
    </source>
</evidence>
<dbReference type="HOGENOM" id="CLU_010194_2_10_0"/>
<dbReference type="InterPro" id="IPR002347">
    <property type="entry name" value="SDR_fam"/>
</dbReference>
<dbReference type="SUPFAM" id="SSF51735">
    <property type="entry name" value="NAD(P)-binding Rossmann-fold domains"/>
    <property type="match status" value="1"/>
</dbReference>
<gene>
    <name evidence="4" type="ordered locus">Psta_2335</name>
</gene>
<dbReference type="PANTHER" id="PTHR42879">
    <property type="entry name" value="3-OXOACYL-(ACYL-CARRIER-PROTEIN) REDUCTASE"/>
    <property type="match status" value="1"/>
</dbReference>
<dbReference type="CDD" id="cd05233">
    <property type="entry name" value="SDR_c"/>
    <property type="match status" value="1"/>
</dbReference>
<dbReference type="Proteomes" id="UP000001887">
    <property type="component" value="Chromosome"/>
</dbReference>
<dbReference type="FunFam" id="3.40.50.720:FF:000084">
    <property type="entry name" value="Short-chain dehydrogenase reductase"/>
    <property type="match status" value="1"/>
</dbReference>
<evidence type="ECO:0000313" key="4">
    <source>
        <dbReference type="EMBL" id="ADB17005.1"/>
    </source>
</evidence>
<dbReference type="STRING" id="530564.Psta_2335"/>
<organism evidence="4 5">
    <name type="scientific">Pirellula staleyi (strain ATCC 27377 / DSM 6068 / ICPB 4128)</name>
    <name type="common">Pirella staleyi</name>
    <dbReference type="NCBI Taxonomy" id="530564"/>
    <lineage>
        <taxon>Bacteria</taxon>
        <taxon>Pseudomonadati</taxon>
        <taxon>Planctomycetota</taxon>
        <taxon>Planctomycetia</taxon>
        <taxon>Pirellulales</taxon>
        <taxon>Pirellulaceae</taxon>
        <taxon>Pirellula</taxon>
    </lineage>
</organism>
<feature type="domain" description="Ketoreductase" evidence="3">
    <location>
        <begin position="12"/>
        <end position="192"/>
    </location>
</feature>
<dbReference type="PROSITE" id="PS00061">
    <property type="entry name" value="ADH_SHORT"/>
    <property type="match status" value="1"/>
</dbReference>
<name>D2R3Q1_PIRSD</name>
<dbReference type="EMBL" id="CP001848">
    <property type="protein sequence ID" value="ADB17005.1"/>
    <property type="molecule type" value="Genomic_DNA"/>
</dbReference>
<dbReference type="PRINTS" id="PR00081">
    <property type="entry name" value="GDHRDH"/>
</dbReference>
<dbReference type="KEGG" id="psl:Psta_2335"/>
<accession>D2R3Q1</accession>
<dbReference type="InterPro" id="IPR057326">
    <property type="entry name" value="KR_dom"/>
</dbReference>
<dbReference type="OrthoDB" id="9803333at2"/>
<evidence type="ECO:0000313" key="5">
    <source>
        <dbReference type="Proteomes" id="UP000001887"/>
    </source>
</evidence>
<dbReference type="InterPro" id="IPR036291">
    <property type="entry name" value="NAD(P)-bd_dom_sf"/>
</dbReference>
<dbReference type="InterPro" id="IPR020904">
    <property type="entry name" value="Sc_DH/Rdtase_CS"/>
</dbReference>
<evidence type="ECO:0000259" key="3">
    <source>
        <dbReference type="SMART" id="SM00822"/>
    </source>
</evidence>
<reference evidence="4 5" key="1">
    <citation type="journal article" date="2009" name="Stand. Genomic Sci.">
        <title>Complete genome sequence of Pirellula staleyi type strain (ATCC 27377).</title>
        <authorList>
            <person name="Clum A."/>
            <person name="Tindall B.J."/>
            <person name="Sikorski J."/>
            <person name="Ivanova N."/>
            <person name="Mavrommatis K."/>
            <person name="Lucas S."/>
            <person name="Glavina del Rio T."/>
            <person name="Nolan M."/>
            <person name="Chen F."/>
            <person name="Tice H."/>
            <person name="Pitluck S."/>
            <person name="Cheng J.F."/>
            <person name="Chertkov O."/>
            <person name="Brettin T."/>
            <person name="Han C."/>
            <person name="Detter J.C."/>
            <person name="Kuske C."/>
            <person name="Bruce D."/>
            <person name="Goodwin L."/>
            <person name="Ovchinikova G."/>
            <person name="Pati A."/>
            <person name="Mikhailova N."/>
            <person name="Chen A."/>
            <person name="Palaniappan K."/>
            <person name="Land M."/>
            <person name="Hauser L."/>
            <person name="Chang Y.J."/>
            <person name="Jeffries C.D."/>
            <person name="Chain P."/>
            <person name="Rohde M."/>
            <person name="Goker M."/>
            <person name="Bristow J."/>
            <person name="Eisen J.A."/>
            <person name="Markowitz V."/>
            <person name="Hugenholtz P."/>
            <person name="Kyrpides N.C."/>
            <person name="Klenk H.P."/>
            <person name="Lapidus A."/>
        </authorList>
    </citation>
    <scope>NUCLEOTIDE SEQUENCE [LARGE SCALE GENOMIC DNA]</scope>
    <source>
        <strain evidence="5">ATCC 27377 / DSM 6068 / ICPB 4128</strain>
    </source>
</reference>
<dbReference type="Pfam" id="PF00106">
    <property type="entry name" value="adh_short"/>
    <property type="match status" value="1"/>
</dbReference>